<reference evidence="1 2" key="1">
    <citation type="journal article" date="2014" name="Int. J. Syst. Evol. Microbiol.">
        <title>Complete genome sequence of Corynebacterium casei LMG S-19264T (=DSM 44701T), isolated from a smear-ripened cheese.</title>
        <authorList>
            <consortium name="US DOE Joint Genome Institute (JGI-PGF)"/>
            <person name="Walter F."/>
            <person name="Albersmeier A."/>
            <person name="Kalinowski J."/>
            <person name="Ruckert C."/>
        </authorList>
    </citation>
    <scope>NUCLEOTIDE SEQUENCE [LARGE SCALE GENOMIC DNA]</scope>
    <source>
        <strain evidence="1 2">IBRC-M 10912</strain>
    </source>
</reference>
<sequence length="212" mass="23032">MATSSSLPAIDRCIDLYLTAYGRFGDDPFSSASIADYWTSSSESSDANLEQLLSLLVAYGLVERTDDDQYRVRCSPDDDVSRWNERAKLRAETLRRAVTAARDDGRAATESEAEPLEYDGASFASVFVTEGDDVDAVATTVANVFDSSERVAGVVLRSSGDAAGHVQQLADSLCDRADPPGRSGSLEKESSDLVGEHKDDLEFRLFLRTTRA</sequence>
<comment type="caution">
    <text evidence="1">The sequence shown here is derived from an EMBL/GenBank/DDBJ whole genome shotgun (WGS) entry which is preliminary data.</text>
</comment>
<accession>A0ABD5NY43</accession>
<dbReference type="AlphaFoldDB" id="A0ABD5NY43"/>
<name>A0ABD5NY43_9EURY</name>
<evidence type="ECO:0000313" key="2">
    <source>
        <dbReference type="Proteomes" id="UP001595821"/>
    </source>
</evidence>
<dbReference type="GeneID" id="71855864"/>
<organism evidence="1 2">
    <name type="scientific">Natribaculum luteum</name>
    <dbReference type="NCBI Taxonomy" id="1586232"/>
    <lineage>
        <taxon>Archaea</taxon>
        <taxon>Methanobacteriati</taxon>
        <taxon>Methanobacteriota</taxon>
        <taxon>Stenosarchaea group</taxon>
        <taxon>Halobacteria</taxon>
        <taxon>Halobacteriales</taxon>
        <taxon>Natrialbaceae</taxon>
        <taxon>Natribaculum</taxon>
    </lineage>
</organism>
<dbReference type="EMBL" id="JBHSDJ010000019">
    <property type="protein sequence ID" value="MFC4246862.1"/>
    <property type="molecule type" value="Genomic_DNA"/>
</dbReference>
<dbReference type="RefSeq" id="WP_246975894.1">
    <property type="nucleotide sequence ID" value="NZ_CP095398.1"/>
</dbReference>
<proteinExistence type="predicted"/>
<protein>
    <submittedName>
        <fullName evidence="1">Uncharacterized protein</fullName>
    </submittedName>
</protein>
<gene>
    <name evidence="1" type="ORF">ACFOZ7_07595</name>
</gene>
<evidence type="ECO:0000313" key="1">
    <source>
        <dbReference type="EMBL" id="MFC4246862.1"/>
    </source>
</evidence>
<dbReference type="Proteomes" id="UP001595821">
    <property type="component" value="Unassembled WGS sequence"/>
</dbReference>